<dbReference type="SUPFAM" id="SSF57667">
    <property type="entry name" value="beta-beta-alpha zinc fingers"/>
    <property type="match status" value="4"/>
</dbReference>
<accession>D2VL66</accession>
<sequence length="599" mass="67523">MPFTCNTCNYSTNSSSEYREHLKSSEHIRKTEAKQKPTSQTIQPPPTTTNASLSFIQHSNNIPISSLNIKNSEPIKHLNIQKHPTNLPLNDQIISKPFPTASNNNNTNPHQYTNSNTQLGYSNIPTSSNIHYTPFYPTQNYHPETKPVYTDSRNYLMGGNTRIQEPYHHHQSHQYYPNDSRTNYSNSTHSTHSTHSTNSTNSYSSQEDDLISNFNGLNLSNNPSVSQHLNNWYCSLCSISCNSKEKYDEHVRGSKHQKKQKTFYQESAFTPYSSSNPIQNPIQSSTSPEELQREHTPPFSNPQIPGIQNNYPPKAQPPTIPEAFRIHAKYYSKTVVGTLEIYSCTLCNVDCNGPDVLLTHFNGKQHLKNVNREQINAQYTSPPPTISSYSTYTSPPPSHPSSSVPSENYSKGTSPPFVDNVEQPSIQQLISEGVVTIQRIGKQDGYICTACDMFCNSVDALQDHIKGRKHIKSYASFLAKNLVQQPQTNQFIPINPTISDEPEFDESRSVQILEYFWSQTFGQNMKPTYIETCYGPSHITSFRCEIDLSALKLTNQIGDGKTKKEAKKNACTKSCISLDQIGALKKAIPPYLYNPLSKK</sequence>
<dbReference type="GO" id="GO:0003723">
    <property type="term" value="F:RNA binding"/>
    <property type="evidence" value="ECO:0007669"/>
    <property type="project" value="UniProtKB-UniRule"/>
</dbReference>
<feature type="compositionally biased region" description="Polar residues" evidence="2">
    <location>
        <begin position="270"/>
        <end position="289"/>
    </location>
</feature>
<dbReference type="PROSITE" id="PS00028">
    <property type="entry name" value="ZINC_FINGER_C2H2_1"/>
    <property type="match status" value="2"/>
</dbReference>
<dbReference type="InterPro" id="IPR014720">
    <property type="entry name" value="dsRBD_dom"/>
</dbReference>
<keyword evidence="5" id="KW-1185">Reference proteome</keyword>
<dbReference type="EMBL" id="GG738879">
    <property type="protein sequence ID" value="EFC42564.1"/>
    <property type="molecule type" value="Genomic_DNA"/>
</dbReference>
<dbReference type="SMART" id="SM00355">
    <property type="entry name" value="ZnF_C2H2"/>
    <property type="match status" value="4"/>
</dbReference>
<dbReference type="AlphaFoldDB" id="D2VL66"/>
<dbReference type="CDD" id="cd00048">
    <property type="entry name" value="DSRM_SF"/>
    <property type="match status" value="1"/>
</dbReference>
<dbReference type="OrthoDB" id="434647at2759"/>
<dbReference type="RefSeq" id="XP_002675308.1">
    <property type="nucleotide sequence ID" value="XM_002675262.1"/>
</dbReference>
<dbReference type="PROSITE" id="PS50137">
    <property type="entry name" value="DS_RBD"/>
    <property type="match status" value="1"/>
</dbReference>
<protein>
    <submittedName>
        <fullName evidence="4">Predicted protein</fullName>
    </submittedName>
</protein>
<reference evidence="4 5" key="1">
    <citation type="journal article" date="2010" name="Cell">
        <title>The genome of Naegleria gruberi illuminates early eukaryotic versatility.</title>
        <authorList>
            <person name="Fritz-Laylin L.K."/>
            <person name="Prochnik S.E."/>
            <person name="Ginger M.L."/>
            <person name="Dacks J.B."/>
            <person name="Carpenter M.L."/>
            <person name="Field M.C."/>
            <person name="Kuo A."/>
            <person name="Paredez A."/>
            <person name="Chapman J."/>
            <person name="Pham J."/>
            <person name="Shu S."/>
            <person name="Neupane R."/>
            <person name="Cipriano M."/>
            <person name="Mancuso J."/>
            <person name="Tu H."/>
            <person name="Salamov A."/>
            <person name="Lindquist E."/>
            <person name="Shapiro H."/>
            <person name="Lucas S."/>
            <person name="Grigoriev I.V."/>
            <person name="Cande W.Z."/>
            <person name="Fulton C."/>
            <person name="Rokhsar D.S."/>
            <person name="Dawson S.C."/>
        </authorList>
    </citation>
    <scope>NUCLEOTIDE SEQUENCE [LARGE SCALE GENOMIC DNA]</scope>
    <source>
        <strain evidence="4 5">NEG-M</strain>
    </source>
</reference>
<dbReference type="KEGG" id="ngr:NAEGRDRAFT_69680"/>
<dbReference type="InterPro" id="IPR003604">
    <property type="entry name" value="Matrin/U1-like-C_Znf_C2H2"/>
</dbReference>
<evidence type="ECO:0000313" key="4">
    <source>
        <dbReference type="EMBL" id="EFC42564.1"/>
    </source>
</evidence>
<dbReference type="Pfam" id="PF00035">
    <property type="entry name" value="dsrm"/>
    <property type="match status" value="1"/>
</dbReference>
<dbReference type="SUPFAM" id="SSF54768">
    <property type="entry name" value="dsRNA-binding domain-like"/>
    <property type="match status" value="1"/>
</dbReference>
<feature type="region of interest" description="Disordered" evidence="2">
    <location>
        <begin position="270"/>
        <end position="318"/>
    </location>
</feature>
<dbReference type="Proteomes" id="UP000006671">
    <property type="component" value="Unassembled WGS sequence"/>
</dbReference>
<dbReference type="InParanoid" id="D2VL66"/>
<evidence type="ECO:0000259" key="3">
    <source>
        <dbReference type="PROSITE" id="PS50137"/>
    </source>
</evidence>
<dbReference type="Gene3D" id="3.30.160.60">
    <property type="entry name" value="Classic Zinc Finger"/>
    <property type="match status" value="3"/>
</dbReference>
<feature type="compositionally biased region" description="Polar residues" evidence="2">
    <location>
        <begin position="301"/>
        <end position="311"/>
    </location>
</feature>
<dbReference type="OMA" id="HITSFRC"/>
<name>D2VL66_NAEGR</name>
<evidence type="ECO:0000256" key="1">
    <source>
        <dbReference type="PROSITE-ProRule" id="PRU00266"/>
    </source>
</evidence>
<feature type="region of interest" description="Disordered" evidence="2">
    <location>
        <begin position="375"/>
        <end position="416"/>
    </location>
</feature>
<dbReference type="Pfam" id="PF12874">
    <property type="entry name" value="zf-met"/>
    <property type="match status" value="4"/>
</dbReference>
<dbReference type="GO" id="GO:0008270">
    <property type="term" value="F:zinc ion binding"/>
    <property type="evidence" value="ECO:0007669"/>
    <property type="project" value="InterPro"/>
</dbReference>
<dbReference type="STRING" id="5762.D2VL66"/>
<dbReference type="PANTHER" id="PTHR45762">
    <property type="entry name" value="ZINC FINGER RNA-BINDING PROTEIN"/>
    <property type="match status" value="1"/>
</dbReference>
<organism evidence="5">
    <name type="scientific">Naegleria gruberi</name>
    <name type="common">Amoeba</name>
    <dbReference type="NCBI Taxonomy" id="5762"/>
    <lineage>
        <taxon>Eukaryota</taxon>
        <taxon>Discoba</taxon>
        <taxon>Heterolobosea</taxon>
        <taxon>Tetramitia</taxon>
        <taxon>Eutetramitia</taxon>
        <taxon>Vahlkampfiidae</taxon>
        <taxon>Naegleria</taxon>
    </lineage>
</organism>
<feature type="compositionally biased region" description="Low complexity" evidence="2">
    <location>
        <begin position="400"/>
        <end position="410"/>
    </location>
</feature>
<feature type="region of interest" description="Disordered" evidence="2">
    <location>
        <begin position="169"/>
        <end position="207"/>
    </location>
</feature>
<gene>
    <name evidence="4" type="ORF">NAEGRDRAFT_69680</name>
</gene>
<dbReference type="VEuPathDB" id="AmoebaDB:NAEGRDRAFT_69680"/>
<evidence type="ECO:0000313" key="5">
    <source>
        <dbReference type="Proteomes" id="UP000006671"/>
    </source>
</evidence>
<feature type="compositionally biased region" description="Low complexity" evidence="2">
    <location>
        <begin position="182"/>
        <end position="205"/>
    </location>
</feature>
<evidence type="ECO:0000256" key="2">
    <source>
        <dbReference type="SAM" id="MobiDB-lite"/>
    </source>
</evidence>
<dbReference type="Gene3D" id="3.30.160.20">
    <property type="match status" value="1"/>
</dbReference>
<dbReference type="GeneID" id="8851710"/>
<keyword evidence="1" id="KW-0694">RNA-binding</keyword>
<proteinExistence type="predicted"/>
<dbReference type="PANTHER" id="PTHR45762:SF3">
    <property type="entry name" value="ZINC-FINGER PROTEIN AT 72D, ISOFORM B"/>
    <property type="match status" value="1"/>
</dbReference>
<dbReference type="InterPro" id="IPR013087">
    <property type="entry name" value="Znf_C2H2_type"/>
</dbReference>
<dbReference type="SMART" id="SM00451">
    <property type="entry name" value="ZnF_U1"/>
    <property type="match status" value="4"/>
</dbReference>
<feature type="domain" description="DRBM" evidence="3">
    <location>
        <begin position="535"/>
        <end position="580"/>
    </location>
</feature>
<dbReference type="InterPro" id="IPR036236">
    <property type="entry name" value="Znf_C2H2_sf"/>
</dbReference>